<keyword evidence="5" id="KW-1185">Reference proteome</keyword>
<sequence>MSQPYTIRRGEPSDAKAMQQIAQGESAYSNTLQLPWPSVDRWQKNCENWPAHLHMLMTESPEGMVVGNIGMEALQSPRRRHVGQLGMFVHEDWQGKGVGTALMAAAIELVDNWLNLTRLELEVYPDNQAALALYRKFGFEQEGIARQSVFRAGRLTDVLLLARLR</sequence>
<dbReference type="InterPro" id="IPR000182">
    <property type="entry name" value="GNAT_dom"/>
</dbReference>
<dbReference type="CDD" id="cd04301">
    <property type="entry name" value="NAT_SF"/>
    <property type="match status" value="1"/>
</dbReference>
<keyword evidence="2" id="KW-0012">Acyltransferase</keyword>
<dbReference type="Gene3D" id="3.40.630.30">
    <property type="match status" value="1"/>
</dbReference>
<evidence type="ECO:0000313" key="5">
    <source>
        <dbReference type="Proteomes" id="UP001499988"/>
    </source>
</evidence>
<dbReference type="PANTHER" id="PTHR43420">
    <property type="entry name" value="ACETYLTRANSFERASE"/>
    <property type="match status" value="1"/>
</dbReference>
<dbReference type="EMBL" id="BAABJZ010000103">
    <property type="protein sequence ID" value="GAA4900185.1"/>
    <property type="molecule type" value="Genomic_DNA"/>
</dbReference>
<keyword evidence="1" id="KW-0808">Transferase</keyword>
<organism evidence="4 5">
    <name type="scientific">Ferrimonas pelagia</name>
    <dbReference type="NCBI Taxonomy" id="1177826"/>
    <lineage>
        <taxon>Bacteria</taxon>
        <taxon>Pseudomonadati</taxon>
        <taxon>Pseudomonadota</taxon>
        <taxon>Gammaproteobacteria</taxon>
        <taxon>Alteromonadales</taxon>
        <taxon>Ferrimonadaceae</taxon>
        <taxon>Ferrimonas</taxon>
    </lineage>
</organism>
<proteinExistence type="predicted"/>
<reference evidence="5" key="1">
    <citation type="journal article" date="2019" name="Int. J. Syst. Evol. Microbiol.">
        <title>The Global Catalogue of Microorganisms (GCM) 10K type strain sequencing project: providing services to taxonomists for standard genome sequencing and annotation.</title>
        <authorList>
            <consortium name="The Broad Institute Genomics Platform"/>
            <consortium name="The Broad Institute Genome Sequencing Center for Infectious Disease"/>
            <person name="Wu L."/>
            <person name="Ma J."/>
        </authorList>
    </citation>
    <scope>NUCLEOTIDE SEQUENCE [LARGE SCALE GENOMIC DNA]</scope>
    <source>
        <strain evidence="5">JCM 18401</strain>
    </source>
</reference>
<dbReference type="Proteomes" id="UP001499988">
    <property type="component" value="Unassembled WGS sequence"/>
</dbReference>
<dbReference type="Pfam" id="PF00583">
    <property type="entry name" value="Acetyltransf_1"/>
    <property type="match status" value="1"/>
</dbReference>
<dbReference type="RefSeq" id="WP_345337027.1">
    <property type="nucleotide sequence ID" value="NZ_BAABJZ010000103.1"/>
</dbReference>
<evidence type="ECO:0000256" key="2">
    <source>
        <dbReference type="ARBA" id="ARBA00023315"/>
    </source>
</evidence>
<gene>
    <name evidence="4" type="ORF">GCM10023333_37520</name>
</gene>
<protein>
    <submittedName>
        <fullName evidence="4">GNAT family N-acetyltransferase</fullName>
    </submittedName>
</protein>
<evidence type="ECO:0000256" key="1">
    <source>
        <dbReference type="ARBA" id="ARBA00022679"/>
    </source>
</evidence>
<accession>A0ABP9FDM8</accession>
<dbReference type="SUPFAM" id="SSF55729">
    <property type="entry name" value="Acyl-CoA N-acyltransferases (Nat)"/>
    <property type="match status" value="1"/>
</dbReference>
<evidence type="ECO:0000259" key="3">
    <source>
        <dbReference type="PROSITE" id="PS51186"/>
    </source>
</evidence>
<evidence type="ECO:0000313" key="4">
    <source>
        <dbReference type="EMBL" id="GAA4900185.1"/>
    </source>
</evidence>
<name>A0ABP9FDM8_9GAMM</name>
<dbReference type="PROSITE" id="PS51186">
    <property type="entry name" value="GNAT"/>
    <property type="match status" value="1"/>
</dbReference>
<feature type="domain" description="N-acetyltransferase" evidence="3">
    <location>
        <begin position="5"/>
        <end position="165"/>
    </location>
</feature>
<dbReference type="InterPro" id="IPR050680">
    <property type="entry name" value="YpeA/RimI_acetyltransf"/>
</dbReference>
<dbReference type="PANTHER" id="PTHR43420:SF49">
    <property type="entry name" value="AMINO GROUP ACETYL TRANSFERASE"/>
    <property type="match status" value="1"/>
</dbReference>
<dbReference type="InterPro" id="IPR016181">
    <property type="entry name" value="Acyl_CoA_acyltransferase"/>
</dbReference>
<comment type="caution">
    <text evidence="4">The sequence shown here is derived from an EMBL/GenBank/DDBJ whole genome shotgun (WGS) entry which is preliminary data.</text>
</comment>